<dbReference type="SMART" id="SM00115">
    <property type="entry name" value="CASc"/>
    <property type="match status" value="1"/>
</dbReference>
<organism evidence="6 7">
    <name type="scientific">Plectus sambesii</name>
    <dbReference type="NCBI Taxonomy" id="2011161"/>
    <lineage>
        <taxon>Eukaryota</taxon>
        <taxon>Metazoa</taxon>
        <taxon>Ecdysozoa</taxon>
        <taxon>Nematoda</taxon>
        <taxon>Chromadorea</taxon>
        <taxon>Plectida</taxon>
        <taxon>Plectina</taxon>
        <taxon>Plectoidea</taxon>
        <taxon>Plectidae</taxon>
        <taxon>Plectus</taxon>
    </lineage>
</organism>
<dbReference type="GO" id="GO:0006508">
    <property type="term" value="P:proteolysis"/>
    <property type="evidence" value="ECO:0007669"/>
    <property type="project" value="InterPro"/>
</dbReference>
<name>A0A914WZR6_9BILA</name>
<dbReference type="PRINTS" id="PR00376">
    <property type="entry name" value="IL1BCENZYME"/>
</dbReference>
<evidence type="ECO:0000256" key="1">
    <source>
        <dbReference type="ARBA" id="ARBA00010134"/>
    </source>
</evidence>
<dbReference type="GO" id="GO:0005737">
    <property type="term" value="C:cytoplasm"/>
    <property type="evidence" value="ECO:0007669"/>
    <property type="project" value="TreeGrafter"/>
</dbReference>
<feature type="domain" description="Caspase family p10" evidence="4">
    <location>
        <begin position="283"/>
        <end position="364"/>
    </location>
</feature>
<dbReference type="InterPro" id="IPR011600">
    <property type="entry name" value="Pept_C14_caspase"/>
</dbReference>
<protein>
    <submittedName>
        <fullName evidence="7">Uncharacterized protein</fullName>
    </submittedName>
</protein>
<evidence type="ECO:0000313" key="6">
    <source>
        <dbReference type="Proteomes" id="UP000887566"/>
    </source>
</evidence>
<dbReference type="InterPro" id="IPR002398">
    <property type="entry name" value="Pept_C14"/>
</dbReference>
<dbReference type="GO" id="GO:0043525">
    <property type="term" value="P:positive regulation of neuron apoptotic process"/>
    <property type="evidence" value="ECO:0007669"/>
    <property type="project" value="TreeGrafter"/>
</dbReference>
<dbReference type="GO" id="GO:0006915">
    <property type="term" value="P:apoptotic process"/>
    <property type="evidence" value="ECO:0007669"/>
    <property type="project" value="TreeGrafter"/>
</dbReference>
<accession>A0A914WZR6</accession>
<dbReference type="Gene3D" id="3.40.50.1460">
    <property type="match status" value="1"/>
</dbReference>
<dbReference type="InterPro" id="IPR001309">
    <property type="entry name" value="Pept_C14_p20"/>
</dbReference>
<evidence type="ECO:0000259" key="4">
    <source>
        <dbReference type="PROSITE" id="PS50207"/>
    </source>
</evidence>
<evidence type="ECO:0000313" key="7">
    <source>
        <dbReference type="WBParaSite" id="PSAMB.scaffold603size46028.g7421.t1"/>
    </source>
</evidence>
<sequence length="375" mass="41804">MANQPPPIQAPNNQGFQNFGSNAGIQNGPQQGGTQHNQQVQGNINSGAAAGQQPNESQENQERRKAYDGFFKKYLSKDANQKLGRDSYPIKKGKILIINNEKWPRKLCNSEGKAINEKGEVNRKGTNVDRDALKKLAEYIRFEAEVKQDRTVQQMKEDLDGFANGEDWKNLDAAIVCILSHGGEHNSIFGTGNFDEKLEFAELLKDLSQQTDLQGKPKIFIVQACRGGKYDNREASNDGNVETSDKIEFESAENLFNLAYPIFADALPSQGATADSNYQSQAADILVLWATGWGFVAWRNECTGSYFIQELTKAIKDKSELHMIELMEHVIPAVRNHFQAGPPDKYNPGECPQFLSSLDRKLYLKCIASPLNPSK</sequence>
<feature type="region of interest" description="Disordered" evidence="3">
    <location>
        <begin position="1"/>
        <end position="63"/>
    </location>
</feature>
<dbReference type="InterPro" id="IPR015917">
    <property type="entry name" value="Pept_C14A"/>
</dbReference>
<dbReference type="GO" id="GO:0004197">
    <property type="term" value="F:cysteine-type endopeptidase activity"/>
    <property type="evidence" value="ECO:0007669"/>
    <property type="project" value="InterPro"/>
</dbReference>
<dbReference type="PROSITE" id="PS01122">
    <property type="entry name" value="CASPASE_CYS"/>
    <property type="match status" value="1"/>
</dbReference>
<dbReference type="InterPro" id="IPR033139">
    <property type="entry name" value="Caspase_cys_AS"/>
</dbReference>
<dbReference type="PANTHER" id="PTHR10454">
    <property type="entry name" value="CASPASE"/>
    <property type="match status" value="1"/>
</dbReference>
<reference evidence="7" key="1">
    <citation type="submission" date="2022-11" db="UniProtKB">
        <authorList>
            <consortium name="WormBaseParasite"/>
        </authorList>
    </citation>
    <scope>IDENTIFICATION</scope>
</reference>
<dbReference type="SUPFAM" id="SSF52129">
    <property type="entry name" value="Caspase-like"/>
    <property type="match status" value="1"/>
</dbReference>
<feature type="compositionally biased region" description="Low complexity" evidence="3">
    <location>
        <begin position="26"/>
        <end position="43"/>
    </location>
</feature>
<proteinExistence type="inferred from homology"/>
<evidence type="ECO:0000256" key="3">
    <source>
        <dbReference type="SAM" id="MobiDB-lite"/>
    </source>
</evidence>
<dbReference type="Proteomes" id="UP000887566">
    <property type="component" value="Unplaced"/>
</dbReference>
<feature type="domain" description="Caspase family p20" evidence="5">
    <location>
        <begin position="91"/>
        <end position="229"/>
    </location>
</feature>
<dbReference type="InterPro" id="IPR002138">
    <property type="entry name" value="Pept_C14_p10"/>
</dbReference>
<dbReference type="AlphaFoldDB" id="A0A914WZR6"/>
<dbReference type="Pfam" id="PF00656">
    <property type="entry name" value="Peptidase_C14"/>
    <property type="match status" value="1"/>
</dbReference>
<keyword evidence="6" id="KW-1185">Reference proteome</keyword>
<dbReference type="WBParaSite" id="PSAMB.scaffold603size46028.g7421.t1">
    <property type="protein sequence ID" value="PSAMB.scaffold603size46028.g7421.t1"/>
    <property type="gene ID" value="PSAMB.scaffold603size46028.g7421"/>
</dbReference>
<feature type="compositionally biased region" description="Polar residues" evidence="3">
    <location>
        <begin position="15"/>
        <end position="25"/>
    </location>
</feature>
<dbReference type="InterPro" id="IPR029030">
    <property type="entry name" value="Caspase-like_dom_sf"/>
</dbReference>
<comment type="similarity">
    <text evidence="1 2">Belongs to the peptidase C14A family.</text>
</comment>
<dbReference type="PANTHER" id="PTHR10454:SF210">
    <property type="entry name" value="CASPASE-2"/>
    <property type="match status" value="1"/>
</dbReference>
<dbReference type="PROSITE" id="PS50208">
    <property type="entry name" value="CASPASE_P20"/>
    <property type="match status" value="1"/>
</dbReference>
<dbReference type="PROSITE" id="PS50207">
    <property type="entry name" value="CASPASE_P10"/>
    <property type="match status" value="1"/>
</dbReference>
<evidence type="ECO:0000256" key="2">
    <source>
        <dbReference type="RuleBase" id="RU003971"/>
    </source>
</evidence>
<evidence type="ECO:0000259" key="5">
    <source>
        <dbReference type="PROSITE" id="PS50208"/>
    </source>
</evidence>